<dbReference type="SUPFAM" id="SSF53474">
    <property type="entry name" value="alpha/beta-Hydrolases"/>
    <property type="match status" value="1"/>
</dbReference>
<evidence type="ECO:0000313" key="10">
    <source>
        <dbReference type="Proteomes" id="UP000294360"/>
    </source>
</evidence>
<dbReference type="AlphaFoldDB" id="A0A4U8Z888"/>
<evidence type="ECO:0000259" key="8">
    <source>
        <dbReference type="PROSITE" id="PS51695"/>
    </source>
</evidence>
<dbReference type="InterPro" id="IPR029058">
    <property type="entry name" value="AB_hydrolase_fold"/>
</dbReference>
<keyword evidence="3 7" id="KW-0378">Hydrolase</keyword>
<dbReference type="Gene3D" id="3.40.50.1820">
    <property type="entry name" value="alpha/beta hydrolase"/>
    <property type="match status" value="1"/>
</dbReference>
<feature type="binding site" evidence="7">
    <location>
        <position position="503"/>
    </location>
    <ligand>
        <name>Ca(2+)</name>
        <dbReference type="ChEBI" id="CHEBI:29108"/>
    </ligand>
</feature>
<dbReference type="SUPFAM" id="SSF52743">
    <property type="entry name" value="Subtilisin-like"/>
    <property type="match status" value="1"/>
</dbReference>
<keyword evidence="9" id="KW-0614">Plasmid</keyword>
<dbReference type="GO" id="GO:0046872">
    <property type="term" value="F:metal ion binding"/>
    <property type="evidence" value="ECO:0007669"/>
    <property type="project" value="UniProtKB-UniRule"/>
</dbReference>
<evidence type="ECO:0000256" key="1">
    <source>
        <dbReference type="ARBA" id="ARBA00022670"/>
    </source>
</evidence>
<feature type="binding site" evidence="7">
    <location>
        <position position="501"/>
    </location>
    <ligand>
        <name>Ca(2+)</name>
        <dbReference type="ChEBI" id="CHEBI:29108"/>
    </ligand>
</feature>
<feature type="binding site" evidence="7">
    <location>
        <position position="483"/>
    </location>
    <ligand>
        <name>Ca(2+)</name>
        <dbReference type="ChEBI" id="CHEBI:29108"/>
    </ligand>
</feature>
<evidence type="ECO:0000256" key="3">
    <source>
        <dbReference type="ARBA" id="ARBA00022801"/>
    </source>
</evidence>
<dbReference type="InterPro" id="IPR015366">
    <property type="entry name" value="S53_propep"/>
</dbReference>
<name>A0A4U8Z888_METTU</name>
<keyword evidence="6" id="KW-0865">Zymogen</keyword>
<protein>
    <submittedName>
        <fullName evidence="9">Peptidase S53 (Modular protein)</fullName>
    </submittedName>
</protein>
<keyword evidence="1 7" id="KW-0645">Protease</keyword>
<accession>A0A4U8Z888</accession>
<dbReference type="Pfam" id="PF09286">
    <property type="entry name" value="Pro-kuma_activ"/>
    <property type="match status" value="1"/>
</dbReference>
<dbReference type="GO" id="GO:0004252">
    <property type="term" value="F:serine-type endopeptidase activity"/>
    <property type="evidence" value="ECO:0007669"/>
    <property type="project" value="UniProtKB-UniRule"/>
</dbReference>
<feature type="active site" description="Charge relay system" evidence="7">
    <location>
        <position position="443"/>
    </location>
</feature>
<evidence type="ECO:0000313" key="9">
    <source>
        <dbReference type="EMBL" id="VFU16697.1"/>
    </source>
</evidence>
<dbReference type="InterPro" id="IPR050819">
    <property type="entry name" value="Tripeptidyl-peptidase_I"/>
</dbReference>
<sequence>MQSARQILPGSARSVVAGARLVGKTDPAAKVDVTVVLTRKTAIPQGDLAEHALATPHERPLADPAAFAERYGASDEAIAAVRSFAARHGLIVKNVDQGRRVVELSGSASDMEQAFGTALHDYETGKCTYRGRQGPLLLPADIAPYVEAVLGLDNRPAAKPRFRSRAAQQSYYPNQLSALYNFPPGDGAGQTIALIELGGNYGSQDLQTYFAAAGLTKTPTVRTVSVVPGAPVPYGQDPGSDGEVMLDIEVVGAMAPGATIVVYFSDNTDQGFFQAASQAVHDPATTAVSISWGSPEKVWSQQSMNVWDSLGQSATLLNVPIFVAAGDHGCADEQPTDEGFDGQRHADFPGTCPNGVASCGGTSLLGGGRAKAKETVWNDGDGWATGGGVSIHFQVPRWQNGVSAEKGAALLMRGVPDVAADADPDTGVNVRSNGVDQVSGGTSAAAPQWAALAAILSQQLGRKAGFFIPLLYAHMKAGATNDVVTGNNTVFGVGGFSAKPGWDACTGLGSPNGALLLSLLGSSPLATGPVATSEPVSATATSAPVCDEEMAAVTGAGARMGAPFDPAAAVLYGRFIAAAYAMYDADPSNLTPQQSSNFPRGYQLAAWVEMRDFIIESGDPIFYGFIAQKMDEPHQFILAIRGTSNGVEWWDDLNASILTPFKAPGCGSVGAGFARIYDTLEIVEAPASAAAVPRSLRSVGGFSQQVAALVHRRAAAAARTEIPFSPPAIAVAGHSLGAALATLYVADNARTTQIANPSLCTFASPRVGDSTFAATFNGSDLTSWRIVNVPDVVPNLPPQFLGFSHVGVLQPYNSLGKAKSSLSCWHALATYLSLVDPSLQPEPACQLETLRTAERAIASLRTAATTIAPAASVTVNVTINVGDNHKHSLISKASPS</sequence>
<dbReference type="InterPro" id="IPR023828">
    <property type="entry name" value="Peptidase_S8_Ser-AS"/>
</dbReference>
<gene>
    <name evidence="9" type="ORF">MTUNDRAET4_0320</name>
</gene>
<reference evidence="9 10" key="1">
    <citation type="submission" date="2019-03" db="EMBL/GenBank/DDBJ databases">
        <authorList>
            <person name="Kox A.R. M."/>
        </authorList>
    </citation>
    <scope>NUCLEOTIDE SEQUENCE [LARGE SCALE GENOMIC DNA]</scope>
    <source>
        <strain evidence="9">MTUNDRAET4 annotated genome</strain>
        <plasmid evidence="10">2</plasmid>
    </source>
</reference>
<dbReference type="PROSITE" id="PS51695">
    <property type="entry name" value="SEDOLISIN"/>
    <property type="match status" value="1"/>
</dbReference>
<dbReference type="EMBL" id="LR536451">
    <property type="protein sequence ID" value="VFU16697.1"/>
    <property type="molecule type" value="Genomic_DNA"/>
</dbReference>
<feature type="domain" description="Peptidase S53" evidence="8">
    <location>
        <begin position="170"/>
        <end position="523"/>
    </location>
</feature>
<organism evidence="9 10">
    <name type="scientific">Methylocella tundrae</name>
    <dbReference type="NCBI Taxonomy" id="227605"/>
    <lineage>
        <taxon>Bacteria</taxon>
        <taxon>Pseudomonadati</taxon>
        <taxon>Pseudomonadota</taxon>
        <taxon>Alphaproteobacteria</taxon>
        <taxon>Hyphomicrobiales</taxon>
        <taxon>Beijerinckiaceae</taxon>
        <taxon>Methylocella</taxon>
    </lineage>
</organism>
<dbReference type="SUPFAM" id="SSF54897">
    <property type="entry name" value="Protease propeptides/inhibitors"/>
    <property type="match status" value="1"/>
</dbReference>
<dbReference type="RefSeq" id="WP_134493105.1">
    <property type="nucleotide sequence ID" value="NZ_CP139088.1"/>
</dbReference>
<keyword evidence="4 7" id="KW-0720">Serine protease</keyword>
<evidence type="ECO:0000256" key="6">
    <source>
        <dbReference type="ARBA" id="ARBA00023145"/>
    </source>
</evidence>
<evidence type="ECO:0000256" key="4">
    <source>
        <dbReference type="ARBA" id="ARBA00022825"/>
    </source>
</evidence>
<dbReference type="PANTHER" id="PTHR14218">
    <property type="entry name" value="PROTEASE S8 TRIPEPTIDYL PEPTIDASE I CLN2"/>
    <property type="match status" value="1"/>
</dbReference>
<evidence type="ECO:0000256" key="5">
    <source>
        <dbReference type="ARBA" id="ARBA00022837"/>
    </source>
</evidence>
<dbReference type="InterPro" id="IPR036852">
    <property type="entry name" value="Peptidase_S8/S53_dom_sf"/>
</dbReference>
<keyword evidence="2 7" id="KW-0479">Metal-binding</keyword>
<dbReference type="GO" id="GO:0006629">
    <property type="term" value="P:lipid metabolic process"/>
    <property type="evidence" value="ECO:0007669"/>
    <property type="project" value="InterPro"/>
</dbReference>
<dbReference type="CDD" id="cd00519">
    <property type="entry name" value="Lipase_3"/>
    <property type="match status" value="1"/>
</dbReference>
<comment type="cofactor">
    <cofactor evidence="7">
        <name>Ca(2+)</name>
        <dbReference type="ChEBI" id="CHEBI:29108"/>
    </cofactor>
    <text evidence="7">Binds 1 Ca(2+) ion per subunit.</text>
</comment>
<evidence type="ECO:0000256" key="2">
    <source>
        <dbReference type="ARBA" id="ARBA00022723"/>
    </source>
</evidence>
<dbReference type="InterPro" id="IPR030400">
    <property type="entry name" value="Sedolisin_dom"/>
</dbReference>
<feature type="binding site" evidence="7">
    <location>
        <position position="482"/>
    </location>
    <ligand>
        <name>Ca(2+)</name>
        <dbReference type="ChEBI" id="CHEBI:29108"/>
    </ligand>
</feature>
<dbReference type="CDD" id="cd11377">
    <property type="entry name" value="Pro-peptidase_S53"/>
    <property type="match status" value="1"/>
</dbReference>
<keyword evidence="5 7" id="KW-0106">Calcium</keyword>
<dbReference type="KEGG" id="mtun:MTUNDRAET4_0320.1"/>
<dbReference type="PANTHER" id="PTHR14218:SF15">
    <property type="entry name" value="TRIPEPTIDYL-PEPTIDASE 1"/>
    <property type="match status" value="1"/>
</dbReference>
<dbReference type="SMART" id="SM00944">
    <property type="entry name" value="Pro-kuma_activ"/>
    <property type="match status" value="1"/>
</dbReference>
<dbReference type="InterPro" id="IPR002921">
    <property type="entry name" value="Fungal_lipase-type"/>
</dbReference>
<dbReference type="GO" id="GO:0006508">
    <property type="term" value="P:proteolysis"/>
    <property type="evidence" value="ECO:0007669"/>
    <property type="project" value="UniProtKB-KW"/>
</dbReference>
<proteinExistence type="predicted"/>
<dbReference type="OrthoDB" id="9002785at2"/>
<dbReference type="Gene3D" id="3.40.50.200">
    <property type="entry name" value="Peptidase S8/S53 domain"/>
    <property type="match status" value="1"/>
</dbReference>
<feature type="active site" description="Charge relay system" evidence="7">
    <location>
        <position position="247"/>
    </location>
</feature>
<geneLocation type="plasmid" evidence="9 10">
    <name>2</name>
</geneLocation>
<dbReference type="PROSITE" id="PS00138">
    <property type="entry name" value="SUBTILASE_SER"/>
    <property type="match status" value="1"/>
</dbReference>
<dbReference type="Proteomes" id="UP000294360">
    <property type="component" value="Plasmid 2"/>
</dbReference>
<dbReference type="GO" id="GO:0008240">
    <property type="term" value="F:tripeptidyl-peptidase activity"/>
    <property type="evidence" value="ECO:0007669"/>
    <property type="project" value="TreeGrafter"/>
</dbReference>
<evidence type="ECO:0000256" key="7">
    <source>
        <dbReference type="PROSITE-ProRule" id="PRU01032"/>
    </source>
</evidence>
<dbReference type="Pfam" id="PF01764">
    <property type="entry name" value="Lipase_3"/>
    <property type="match status" value="1"/>
</dbReference>
<feature type="active site" description="Charge relay system" evidence="7">
    <location>
        <position position="243"/>
    </location>
</feature>
<dbReference type="CDD" id="cd04056">
    <property type="entry name" value="Peptidases_S53"/>
    <property type="match status" value="1"/>
</dbReference>